<proteinExistence type="inferred from homology"/>
<sequence>MTRMVAIGLTLLALAGCETAKGVGKDVGKAGDAISEAATDVQKKL</sequence>
<keyword evidence="4" id="KW-0472">Membrane</keyword>
<evidence type="ECO:0000256" key="6">
    <source>
        <dbReference type="ARBA" id="ARBA00023288"/>
    </source>
</evidence>
<evidence type="ECO:0000256" key="5">
    <source>
        <dbReference type="ARBA" id="ARBA00023139"/>
    </source>
</evidence>
<dbReference type="Proteomes" id="UP000252706">
    <property type="component" value="Unassembled WGS sequence"/>
</dbReference>
<organism evidence="7 8">
    <name type="scientific">Phaeobacter gallaeciensis</name>
    <dbReference type="NCBI Taxonomy" id="60890"/>
    <lineage>
        <taxon>Bacteria</taxon>
        <taxon>Pseudomonadati</taxon>
        <taxon>Pseudomonadota</taxon>
        <taxon>Alphaproteobacteria</taxon>
        <taxon>Rhodobacterales</taxon>
        <taxon>Roseobacteraceae</taxon>
        <taxon>Phaeobacter</taxon>
    </lineage>
</organism>
<dbReference type="InterPro" id="IPR012556">
    <property type="entry name" value="Entericidin"/>
</dbReference>
<gene>
    <name evidence="7" type="ORF">DS909_01895</name>
</gene>
<dbReference type="GO" id="GO:0016020">
    <property type="term" value="C:membrane"/>
    <property type="evidence" value="ECO:0007669"/>
    <property type="project" value="InterPro"/>
</dbReference>
<dbReference type="AlphaFoldDB" id="A0A366X8B7"/>
<dbReference type="Pfam" id="PF08085">
    <property type="entry name" value="Entericidin"/>
    <property type="match status" value="1"/>
</dbReference>
<evidence type="ECO:0000313" key="8">
    <source>
        <dbReference type="Proteomes" id="UP000252706"/>
    </source>
</evidence>
<dbReference type="RefSeq" id="WP_113821751.1">
    <property type="nucleotide sequence ID" value="NZ_QOCE01000005.1"/>
</dbReference>
<keyword evidence="2" id="KW-1003">Cell membrane</keyword>
<evidence type="ECO:0000256" key="1">
    <source>
        <dbReference type="ARBA" id="ARBA00010296"/>
    </source>
</evidence>
<dbReference type="EMBL" id="QOCE01000005">
    <property type="protein sequence ID" value="RBW61491.1"/>
    <property type="molecule type" value="Genomic_DNA"/>
</dbReference>
<evidence type="ECO:0000256" key="2">
    <source>
        <dbReference type="ARBA" id="ARBA00022475"/>
    </source>
</evidence>
<accession>A0A366X8B7</accession>
<keyword evidence="3" id="KW-0732">Signal</keyword>
<comment type="similarity">
    <text evidence="1">Belongs to the EcnA/EcnB lipoprotein family.</text>
</comment>
<keyword evidence="6" id="KW-0449">Lipoprotein</keyword>
<reference evidence="7 8" key="1">
    <citation type="submission" date="2018-07" db="EMBL/GenBank/DDBJ databases">
        <title>Modular assembly of carbohydrate-degrading microbial communities in the ocean.</title>
        <authorList>
            <person name="Enke T.N."/>
            <person name="Datta M.S."/>
            <person name="Schwartzman J.A."/>
            <person name="Cermak N."/>
            <person name="Schmitz D.A."/>
            <person name="Barrere J."/>
            <person name="Cordero O.X."/>
        </authorList>
    </citation>
    <scope>NUCLEOTIDE SEQUENCE [LARGE SCALE GENOMIC DNA]</scope>
    <source>
        <strain evidence="7 8">C3M10</strain>
    </source>
</reference>
<evidence type="ECO:0000256" key="3">
    <source>
        <dbReference type="ARBA" id="ARBA00022729"/>
    </source>
</evidence>
<name>A0A366X8B7_9RHOB</name>
<evidence type="ECO:0000313" key="7">
    <source>
        <dbReference type="EMBL" id="RBW61491.1"/>
    </source>
</evidence>
<evidence type="ECO:0000256" key="4">
    <source>
        <dbReference type="ARBA" id="ARBA00023136"/>
    </source>
</evidence>
<keyword evidence="5" id="KW-0564">Palmitate</keyword>
<dbReference type="PROSITE" id="PS51257">
    <property type="entry name" value="PROKAR_LIPOPROTEIN"/>
    <property type="match status" value="1"/>
</dbReference>
<protein>
    <recommendedName>
        <fullName evidence="9">Entericidin</fullName>
    </recommendedName>
</protein>
<evidence type="ECO:0008006" key="9">
    <source>
        <dbReference type="Google" id="ProtNLM"/>
    </source>
</evidence>
<dbReference type="GO" id="GO:0009636">
    <property type="term" value="P:response to toxic substance"/>
    <property type="evidence" value="ECO:0007669"/>
    <property type="project" value="InterPro"/>
</dbReference>
<comment type="caution">
    <text evidence="7">The sequence shown here is derived from an EMBL/GenBank/DDBJ whole genome shotgun (WGS) entry which is preliminary data.</text>
</comment>